<dbReference type="PANTHER" id="PTHR42951">
    <property type="entry name" value="METALLO-BETA-LACTAMASE DOMAIN-CONTAINING"/>
    <property type="match status" value="1"/>
</dbReference>
<keyword evidence="2" id="KW-0732">Signal</keyword>
<dbReference type="Gene3D" id="3.60.15.10">
    <property type="entry name" value="Ribonuclease Z/Hydroxyacylglutathione hydrolase-like"/>
    <property type="match status" value="1"/>
</dbReference>
<evidence type="ECO:0000313" key="4">
    <source>
        <dbReference type="EMBL" id="MUH73042.1"/>
    </source>
</evidence>
<evidence type="ECO:0000256" key="2">
    <source>
        <dbReference type="SAM" id="SignalP"/>
    </source>
</evidence>
<dbReference type="OrthoDB" id="9769598at2"/>
<dbReference type="InterPro" id="IPR036866">
    <property type="entry name" value="RibonucZ/Hydroxyglut_hydro"/>
</dbReference>
<feature type="domain" description="Metallo-beta-lactamase" evidence="3">
    <location>
        <begin position="46"/>
        <end position="218"/>
    </location>
</feature>
<dbReference type="AlphaFoldDB" id="A0A6N8FEE5"/>
<sequence>MNKLTFGISMLAATMLSPAAISNSMDDVVIKAQQVSNNVYMLAGAGGNIGVLLGADGTLMIDDQFEPLAPKIEQAIANIESAKQPKVSYVVNTHYHGDHSGGNVYFSKSASLLAHENVRKRLAKKSNQGLPVITYESGVKLHLNNEDVHVMHLPAGHTDGDSVIYFANANVWHLGDLFFQNRFPYIDTDGGGSVKGYIQNISSLLLKIDESAPIIPGHGELANKKDLQNLLSMIIATKLEVQTKRAKGDSLEDVIKAGLSEKWSSWHWSFITEEKWIKTLYNSK</sequence>
<dbReference type="InterPro" id="IPR001279">
    <property type="entry name" value="Metallo-B-lactamas"/>
</dbReference>
<dbReference type="RefSeq" id="WP_155696240.1">
    <property type="nucleotide sequence ID" value="NZ_WOCD01000005.1"/>
</dbReference>
<dbReference type="InterPro" id="IPR050855">
    <property type="entry name" value="NDM-1-like"/>
</dbReference>
<protein>
    <submittedName>
        <fullName evidence="4">MBL fold metallo-hydrolase</fullName>
    </submittedName>
</protein>
<dbReference type="Pfam" id="PF00753">
    <property type="entry name" value="Lactamase_B"/>
    <property type="match status" value="1"/>
</dbReference>
<dbReference type="CDD" id="cd16282">
    <property type="entry name" value="metallo-hydrolase-like_MBL-fold"/>
    <property type="match status" value="1"/>
</dbReference>
<evidence type="ECO:0000256" key="1">
    <source>
        <dbReference type="ARBA" id="ARBA00005250"/>
    </source>
</evidence>
<dbReference type="SUPFAM" id="SSF56281">
    <property type="entry name" value="Metallo-hydrolase/oxidoreductase"/>
    <property type="match status" value="1"/>
</dbReference>
<feature type="chain" id="PRO_5026813660" evidence="2">
    <location>
        <begin position="20"/>
        <end position="284"/>
    </location>
</feature>
<gene>
    <name evidence="4" type="ORF">GNP35_11445</name>
</gene>
<evidence type="ECO:0000259" key="3">
    <source>
        <dbReference type="SMART" id="SM00849"/>
    </source>
</evidence>
<comment type="similarity">
    <text evidence="1">Belongs to the metallo-beta-lactamase superfamily. Class-B beta-lactamase family.</text>
</comment>
<comment type="caution">
    <text evidence="4">The sequence shown here is derived from an EMBL/GenBank/DDBJ whole genome shotgun (WGS) entry which is preliminary data.</text>
</comment>
<dbReference type="Proteomes" id="UP000439994">
    <property type="component" value="Unassembled WGS sequence"/>
</dbReference>
<dbReference type="GO" id="GO:0016787">
    <property type="term" value="F:hydrolase activity"/>
    <property type="evidence" value="ECO:0007669"/>
    <property type="project" value="UniProtKB-KW"/>
</dbReference>
<reference evidence="4 5" key="1">
    <citation type="submission" date="2019-11" db="EMBL/GenBank/DDBJ databases">
        <title>P. haliotis isolates from Z. marina roots.</title>
        <authorList>
            <person name="Cohen M."/>
            <person name="Jospin G."/>
            <person name="Eisen J.A."/>
            <person name="Coil D.A."/>
        </authorList>
    </citation>
    <scope>NUCLEOTIDE SEQUENCE [LARGE SCALE GENOMIC DNA]</scope>
    <source>
        <strain evidence="4 5">UCD-MCMsp1aY</strain>
    </source>
</reference>
<name>A0A6N8FEE5_9GAMM</name>
<proteinExistence type="inferred from homology"/>
<keyword evidence="5" id="KW-1185">Reference proteome</keyword>
<evidence type="ECO:0000313" key="5">
    <source>
        <dbReference type="Proteomes" id="UP000439994"/>
    </source>
</evidence>
<accession>A0A6N8FEE5</accession>
<dbReference type="SMART" id="SM00849">
    <property type="entry name" value="Lactamase_B"/>
    <property type="match status" value="1"/>
</dbReference>
<organism evidence="4 5">
    <name type="scientific">Psychrosphaera haliotis</name>
    <dbReference type="NCBI Taxonomy" id="555083"/>
    <lineage>
        <taxon>Bacteria</taxon>
        <taxon>Pseudomonadati</taxon>
        <taxon>Pseudomonadota</taxon>
        <taxon>Gammaproteobacteria</taxon>
        <taxon>Alteromonadales</taxon>
        <taxon>Pseudoalteromonadaceae</taxon>
        <taxon>Psychrosphaera</taxon>
    </lineage>
</organism>
<keyword evidence="4" id="KW-0378">Hydrolase</keyword>
<feature type="signal peptide" evidence="2">
    <location>
        <begin position="1"/>
        <end position="19"/>
    </location>
</feature>
<dbReference type="PANTHER" id="PTHR42951:SF4">
    <property type="entry name" value="ACYL-COENZYME A THIOESTERASE MBLAC2"/>
    <property type="match status" value="1"/>
</dbReference>
<dbReference type="GO" id="GO:0017001">
    <property type="term" value="P:antibiotic catabolic process"/>
    <property type="evidence" value="ECO:0007669"/>
    <property type="project" value="UniProtKB-ARBA"/>
</dbReference>
<dbReference type="EMBL" id="WOCD01000005">
    <property type="protein sequence ID" value="MUH73042.1"/>
    <property type="molecule type" value="Genomic_DNA"/>
</dbReference>